<dbReference type="OrthoDB" id="270742at2"/>
<keyword evidence="4" id="KW-1185">Reference proteome</keyword>
<evidence type="ECO:0000313" key="4">
    <source>
        <dbReference type="Proteomes" id="UP000093510"/>
    </source>
</evidence>
<sequence>MKKRLSLFTLLMALQFTVATAQKKFVVNGVEIPRTLEFKEKKMALNGIGQRSKFFKDLYIQALYLTQLSQDPKQILASETEMAITLHITSGLISSKKLSKALAKGMEKSVGKVGIRRFRNELRELKDLLSTEETKVGDVFELTFNPLDASIWINKNNDYKGKITGLEFKKAFFGIWLSEDPVDKDLKNDLLGIRK</sequence>
<dbReference type="InterPro" id="IPR036298">
    <property type="entry name" value="Chalcone_isomerase_sf"/>
</dbReference>
<dbReference type="GO" id="GO:0016872">
    <property type="term" value="F:intramolecular lyase activity"/>
    <property type="evidence" value="ECO:0007669"/>
    <property type="project" value="InterPro"/>
</dbReference>
<protein>
    <submittedName>
        <fullName evidence="3">Chalcone isomerase</fullName>
    </submittedName>
</protein>
<feature type="signal peptide" evidence="1">
    <location>
        <begin position="1"/>
        <end position="21"/>
    </location>
</feature>
<dbReference type="Proteomes" id="UP000093510">
    <property type="component" value="Unassembled WGS sequence"/>
</dbReference>
<comment type="caution">
    <text evidence="3">The sequence shown here is derived from an EMBL/GenBank/DDBJ whole genome shotgun (WGS) entry which is preliminary data.</text>
</comment>
<dbReference type="InterPro" id="IPR016087">
    <property type="entry name" value="Chalcone_isomerase"/>
</dbReference>
<dbReference type="Gene3D" id="3.50.70.10">
    <property type="match status" value="1"/>
</dbReference>
<dbReference type="Pfam" id="PF16036">
    <property type="entry name" value="Chalcone_3"/>
    <property type="match status" value="1"/>
</dbReference>
<evidence type="ECO:0000313" key="3">
    <source>
        <dbReference type="EMBL" id="OCB74355.1"/>
    </source>
</evidence>
<dbReference type="SUPFAM" id="SSF54626">
    <property type="entry name" value="Chalcone isomerase"/>
    <property type="match status" value="1"/>
</dbReference>
<dbReference type="AlphaFoldDB" id="A0A1B9DXE7"/>
<proteinExistence type="predicted"/>
<gene>
    <name evidence="3" type="ORF">LPBF_10165</name>
</gene>
<name>A0A1B9DXE7_9FLAO</name>
<dbReference type="EMBL" id="LVEP01000038">
    <property type="protein sequence ID" value="OCB74355.1"/>
    <property type="molecule type" value="Genomic_DNA"/>
</dbReference>
<keyword evidence="3" id="KW-0413">Isomerase</keyword>
<feature type="domain" description="Chalcone isomerase" evidence="2">
    <location>
        <begin position="27"/>
        <end position="192"/>
    </location>
</feature>
<dbReference type="InterPro" id="IPR016088">
    <property type="entry name" value="Chalcone_isomerase_3-sand"/>
</dbReference>
<feature type="chain" id="PRO_5008624858" evidence="1">
    <location>
        <begin position="22"/>
        <end position="195"/>
    </location>
</feature>
<dbReference type="STRING" id="1763534.GCA_001831475_00267"/>
<evidence type="ECO:0000256" key="1">
    <source>
        <dbReference type="SAM" id="SignalP"/>
    </source>
</evidence>
<organism evidence="3 4">
    <name type="scientific">Flavobacterium crassostreae</name>
    <dbReference type="NCBI Taxonomy" id="1763534"/>
    <lineage>
        <taxon>Bacteria</taxon>
        <taxon>Pseudomonadati</taxon>
        <taxon>Bacteroidota</taxon>
        <taxon>Flavobacteriia</taxon>
        <taxon>Flavobacteriales</taxon>
        <taxon>Flavobacteriaceae</taxon>
        <taxon>Flavobacterium</taxon>
    </lineage>
</organism>
<reference evidence="3 4" key="1">
    <citation type="submission" date="2016-03" db="EMBL/GenBank/DDBJ databases">
        <authorList>
            <person name="Ploux O."/>
        </authorList>
    </citation>
    <scope>NUCLEOTIDE SEQUENCE [LARGE SCALE GENOMIC DNA]</scope>
    <source>
        <strain evidence="3 4">LPB0076</strain>
    </source>
</reference>
<keyword evidence="1" id="KW-0732">Signal</keyword>
<dbReference type="RefSeq" id="WP_066335914.1">
    <property type="nucleotide sequence ID" value="NZ_CP017688.1"/>
</dbReference>
<accession>A0A1B9DXE7</accession>
<evidence type="ECO:0000259" key="2">
    <source>
        <dbReference type="Pfam" id="PF16036"/>
    </source>
</evidence>